<keyword evidence="2" id="KW-1185">Reference proteome</keyword>
<dbReference type="InterPro" id="IPR021269">
    <property type="entry name" value="DUF2848"/>
</dbReference>
<reference evidence="1 2" key="1">
    <citation type="submission" date="2020-04" db="EMBL/GenBank/DDBJ databases">
        <authorList>
            <person name="Klaysubun C."/>
            <person name="Duangmal K."/>
            <person name="Lipun K."/>
        </authorList>
    </citation>
    <scope>NUCLEOTIDE SEQUENCE [LARGE SCALE GENOMIC DNA]</scope>
    <source>
        <strain evidence="1 2">K10HN5</strain>
    </source>
</reference>
<dbReference type="Proteomes" id="UP000820669">
    <property type="component" value="Unassembled WGS sequence"/>
</dbReference>
<comment type="caution">
    <text evidence="1">The sequence shown here is derived from an EMBL/GenBank/DDBJ whole genome shotgun (WGS) entry which is preliminary data.</text>
</comment>
<gene>
    <name evidence="1" type="ORF">HF526_29765</name>
</gene>
<dbReference type="EMBL" id="JAAXLA010000085">
    <property type="protein sequence ID" value="NMI01450.1"/>
    <property type="molecule type" value="Genomic_DNA"/>
</dbReference>
<dbReference type="RefSeq" id="WP_169384911.1">
    <property type="nucleotide sequence ID" value="NZ_JAAXLA010000085.1"/>
</dbReference>
<sequence length="224" mass="24225">MSDALQLHVAGTDEQLTVTPQRLVVAGYTGRDEAAVKAHIDELAHIGVPPPPTVPAFYDLDPALLTTAAVVEVDGAETSGEVEPVLVRHAGRFHLAVGSDHTDRRLEREDIPRSKAACPKPLSRIVVALPEDLSEIRWDDIAAQSSVDDTPYQRGTLAALRTPADLLPRLTAVLGEIDGDLVVFGGTFPLLTGEFVHGTRWRLEMTLPDGTTLSHTYETKQRSA</sequence>
<dbReference type="InterPro" id="IPR036663">
    <property type="entry name" value="Fumarylacetoacetase_C_sf"/>
</dbReference>
<dbReference type="Pfam" id="PF11010">
    <property type="entry name" value="DUF2848"/>
    <property type="match status" value="1"/>
</dbReference>
<organism evidence="1 2">
    <name type="scientific">Pseudonocardia acidicola</name>
    <dbReference type="NCBI Taxonomy" id="2724939"/>
    <lineage>
        <taxon>Bacteria</taxon>
        <taxon>Bacillati</taxon>
        <taxon>Actinomycetota</taxon>
        <taxon>Actinomycetes</taxon>
        <taxon>Pseudonocardiales</taxon>
        <taxon>Pseudonocardiaceae</taxon>
        <taxon>Pseudonocardia</taxon>
    </lineage>
</organism>
<evidence type="ECO:0000313" key="1">
    <source>
        <dbReference type="EMBL" id="NMI01450.1"/>
    </source>
</evidence>
<proteinExistence type="predicted"/>
<name>A0ABX1SME5_9PSEU</name>
<protein>
    <submittedName>
        <fullName evidence="1">DUF2848 family protein</fullName>
    </submittedName>
</protein>
<evidence type="ECO:0000313" key="2">
    <source>
        <dbReference type="Proteomes" id="UP000820669"/>
    </source>
</evidence>
<accession>A0ABX1SME5</accession>
<dbReference type="SUPFAM" id="SSF56529">
    <property type="entry name" value="FAH"/>
    <property type="match status" value="1"/>
</dbReference>